<evidence type="ECO:0000256" key="1">
    <source>
        <dbReference type="RuleBase" id="RU366018"/>
    </source>
</evidence>
<dbReference type="InterPro" id="IPR039164">
    <property type="entry name" value="UBR1-like"/>
</dbReference>
<comment type="similarity">
    <text evidence="1">Belongs to the E3 ubiquitin-protein ligase UBR1-like family.</text>
</comment>
<dbReference type="EMBL" id="CACRXK020008688">
    <property type="protein sequence ID" value="CAB4015374.1"/>
    <property type="molecule type" value="Genomic_DNA"/>
</dbReference>
<dbReference type="InterPro" id="IPR044046">
    <property type="entry name" value="E3_ligase_UBR-like_C"/>
</dbReference>
<dbReference type="GO" id="GO:0016567">
    <property type="term" value="P:protein ubiquitination"/>
    <property type="evidence" value="ECO:0007669"/>
    <property type="project" value="UniProtKB-UniRule"/>
</dbReference>
<dbReference type="OrthoDB" id="5985069at2759"/>
<accession>A0A7D9IX44</accession>
<dbReference type="PANTHER" id="PTHR21497">
    <property type="entry name" value="UBIQUITIN LIGASE E3 ALPHA-RELATED"/>
    <property type="match status" value="1"/>
</dbReference>
<reference evidence="3" key="1">
    <citation type="submission" date="2020-04" db="EMBL/GenBank/DDBJ databases">
        <authorList>
            <person name="Alioto T."/>
            <person name="Alioto T."/>
            <person name="Gomez Garrido J."/>
        </authorList>
    </citation>
    <scope>NUCLEOTIDE SEQUENCE</scope>
    <source>
        <strain evidence="3">A484AB</strain>
    </source>
</reference>
<sequence length="501" mass="57299">AMCHRETLCELESTMLKSCSNNWSKLTTSALQPSVLSTSVTFLVDSINRLNLSKERENMTVFQHKFSLIVETARSNLEAEHIAMQAGKLSCTRERFYGTLLRTLQFQCQTLVRPLCHVFALLTGRSLESCGTKSDEDIPINDVPLLLRDCVCLLLQLVLSWPAPLSLKCFQCLVQIVFNVVLVQALVKTYCALTEDERTSWQFHPKKCKRLGDVHLSTDILLGYVCLQLADSKLCQATEECPGISQSVWSPHSVEATLQKCCLPFLRLVSSLSTLCYSTECSATQDDENEFYLLTKSLGFHNETVPSSAFSITDCFNWSHEPPLTLIKTWCKQLRHVSHRHDSFPKDLFPGMDQWEIPRLVELPERYCRLFQTYRKKSCETCDTIPDEPTLCLVCGTFLCLRGKCCERQNTRECVRHAMECGYGTAIFLILMSSSVFVIRGEKASVWGSVYLDEFGEEDIDLRRGKPLFLCQDRYKKLQEQWISHNFDSICKTWVLHHNNL</sequence>
<dbReference type="GO" id="GO:0061630">
    <property type="term" value="F:ubiquitin protein ligase activity"/>
    <property type="evidence" value="ECO:0007669"/>
    <property type="project" value="UniProtKB-UniRule"/>
</dbReference>
<keyword evidence="1" id="KW-0479">Metal-binding</keyword>
<proteinExistence type="inferred from homology"/>
<dbReference type="GO" id="GO:0071596">
    <property type="term" value="P:ubiquitin-dependent protein catabolic process via the N-end rule pathway"/>
    <property type="evidence" value="ECO:0007669"/>
    <property type="project" value="UniProtKB-UniRule"/>
</dbReference>
<comment type="function">
    <text evidence="1">Ubiquitin ligase protein which is a component of the N-end rule pathway. Recognizes and binds to proteins bearing specific N-terminal residues that are destabilizing according to the N-end rule, leading to their ubiquitination and subsequent degradation.</text>
</comment>
<name>A0A7D9IX44_PARCT</name>
<feature type="non-terminal residue" evidence="3">
    <location>
        <position position="501"/>
    </location>
</feature>
<dbReference type="AlphaFoldDB" id="A0A7D9IX44"/>
<dbReference type="PANTHER" id="PTHR21497:SF39">
    <property type="entry name" value="E3 UBIQUITIN-PROTEIN LIGASE UBR3"/>
    <property type="match status" value="1"/>
</dbReference>
<gene>
    <name evidence="3" type="ORF">PACLA_8A076812</name>
</gene>
<evidence type="ECO:0000313" key="4">
    <source>
        <dbReference type="Proteomes" id="UP001152795"/>
    </source>
</evidence>
<dbReference type="GO" id="GO:0005737">
    <property type="term" value="C:cytoplasm"/>
    <property type="evidence" value="ECO:0007669"/>
    <property type="project" value="TreeGrafter"/>
</dbReference>
<dbReference type="GO" id="GO:0008270">
    <property type="term" value="F:zinc ion binding"/>
    <property type="evidence" value="ECO:0007669"/>
    <property type="project" value="UniProtKB-UniRule"/>
</dbReference>
<evidence type="ECO:0000313" key="3">
    <source>
        <dbReference type="EMBL" id="CAB4015374.1"/>
    </source>
</evidence>
<dbReference type="EC" id="2.3.2.27" evidence="1"/>
<comment type="caution">
    <text evidence="3">The sequence shown here is derived from an EMBL/GenBank/DDBJ whole genome shotgun (WGS) entry which is preliminary data.</text>
</comment>
<dbReference type="Pfam" id="PF18995">
    <property type="entry name" value="PRT6_C"/>
    <property type="match status" value="1"/>
</dbReference>
<keyword evidence="1" id="KW-0808">Transferase</keyword>
<comment type="pathway">
    <text evidence="1">Protein modification; protein ubiquitination.</text>
</comment>
<comment type="catalytic activity">
    <reaction evidence="1">
        <text>S-ubiquitinyl-[E2 ubiquitin-conjugating enzyme]-L-cysteine + [acceptor protein]-L-lysine = [E2 ubiquitin-conjugating enzyme]-L-cysteine + N(6)-ubiquitinyl-[acceptor protein]-L-lysine.</text>
        <dbReference type="EC" id="2.3.2.27"/>
    </reaction>
</comment>
<organism evidence="3 4">
    <name type="scientific">Paramuricea clavata</name>
    <name type="common">Red gorgonian</name>
    <name type="synonym">Violescent sea-whip</name>
    <dbReference type="NCBI Taxonomy" id="317549"/>
    <lineage>
        <taxon>Eukaryota</taxon>
        <taxon>Metazoa</taxon>
        <taxon>Cnidaria</taxon>
        <taxon>Anthozoa</taxon>
        <taxon>Octocorallia</taxon>
        <taxon>Malacalcyonacea</taxon>
        <taxon>Plexauridae</taxon>
        <taxon>Paramuricea</taxon>
    </lineage>
</organism>
<keyword evidence="1" id="KW-0863">Zinc-finger</keyword>
<keyword evidence="4" id="KW-1185">Reference proteome</keyword>
<dbReference type="Proteomes" id="UP001152795">
    <property type="component" value="Unassembled WGS sequence"/>
</dbReference>
<keyword evidence="1" id="KW-0862">Zinc</keyword>
<dbReference type="UniPathway" id="UPA00143"/>
<keyword evidence="1" id="KW-0833">Ubl conjugation pathway</keyword>
<evidence type="ECO:0000259" key="2">
    <source>
        <dbReference type="Pfam" id="PF18995"/>
    </source>
</evidence>
<dbReference type="GO" id="GO:0000151">
    <property type="term" value="C:ubiquitin ligase complex"/>
    <property type="evidence" value="ECO:0007669"/>
    <property type="project" value="TreeGrafter"/>
</dbReference>
<protein>
    <recommendedName>
        <fullName evidence="1">E3 ubiquitin-protein ligase</fullName>
        <ecNumber evidence="1">2.3.2.27</ecNumber>
    </recommendedName>
</protein>
<feature type="domain" description="E3 ubiquitin-protein ligase UBR-like C-terminal" evidence="2">
    <location>
        <begin position="140"/>
        <end position="484"/>
    </location>
</feature>